<keyword evidence="11" id="KW-1185">Reference proteome</keyword>
<evidence type="ECO:0000256" key="5">
    <source>
        <dbReference type="ARBA" id="ARBA00022729"/>
    </source>
</evidence>
<dbReference type="EMBL" id="KQ971866">
    <property type="protein sequence ID" value="EFA12888.1"/>
    <property type="molecule type" value="Genomic_DNA"/>
</dbReference>
<sequence>MALKFRIFALVAVLVLMAWMFTGTQAQVTFSRDWNPGKRTENTDLHNTLKTASAVCHLLMNQVRQLASCDNNNELEPGATIFSGRR</sequence>
<keyword evidence="7" id="KW-0873">Pyrrolidone carboxylic acid</keyword>
<protein>
    <submittedName>
        <fullName evidence="10">AKH like peptide</fullName>
    </submittedName>
</protein>
<name>D7EJV4_TRICA</name>
<reference evidence="10 11" key="2">
    <citation type="journal article" date="2010" name="Nucleic Acids Res.">
        <title>BeetleBase in 2010: revisions to provide comprehensive genomic information for Tribolium castaneum.</title>
        <authorList>
            <person name="Kim H.S."/>
            <person name="Murphy T."/>
            <person name="Xia J."/>
            <person name="Caragea D."/>
            <person name="Park Y."/>
            <person name="Beeman R.W."/>
            <person name="Lorenzen M.D."/>
            <person name="Butcher S."/>
            <person name="Manak J.R."/>
            <person name="Brown S.J."/>
        </authorList>
    </citation>
    <scope>NUCLEOTIDE SEQUENCE [LARGE SCALE GENOMIC DNA]</scope>
    <source>
        <strain evidence="10 11">Georgia GA2</strain>
    </source>
</reference>
<dbReference type="GO" id="GO:0005179">
    <property type="term" value="F:hormone activity"/>
    <property type="evidence" value="ECO:0007669"/>
    <property type="project" value="UniProtKB-KW"/>
</dbReference>
<dbReference type="AlphaFoldDB" id="D7EJV4"/>
<proteinExistence type="inferred from homology"/>
<comment type="subcellular location">
    <subcellularLocation>
        <location evidence="1">Secreted</location>
    </subcellularLocation>
</comment>
<evidence type="ECO:0000256" key="9">
    <source>
        <dbReference type="SAM" id="SignalP"/>
    </source>
</evidence>
<feature type="signal peptide" evidence="9">
    <location>
        <begin position="1"/>
        <end position="26"/>
    </location>
</feature>
<organism evidence="10 11">
    <name type="scientific">Tribolium castaneum</name>
    <name type="common">Red flour beetle</name>
    <dbReference type="NCBI Taxonomy" id="7070"/>
    <lineage>
        <taxon>Eukaryota</taxon>
        <taxon>Metazoa</taxon>
        <taxon>Ecdysozoa</taxon>
        <taxon>Arthropoda</taxon>
        <taxon>Hexapoda</taxon>
        <taxon>Insecta</taxon>
        <taxon>Pterygota</taxon>
        <taxon>Neoptera</taxon>
        <taxon>Endopterygota</taxon>
        <taxon>Coleoptera</taxon>
        <taxon>Polyphaga</taxon>
        <taxon>Cucujiformia</taxon>
        <taxon>Tenebrionidae</taxon>
        <taxon>Tenebrionidae incertae sedis</taxon>
        <taxon>Tribolium</taxon>
    </lineage>
</organism>
<dbReference type="STRING" id="7070.D7EJV4"/>
<dbReference type="InParanoid" id="D7EJV4"/>
<feature type="chain" id="PRO_5003095069" evidence="9">
    <location>
        <begin position="27"/>
        <end position="86"/>
    </location>
</feature>
<evidence type="ECO:0000313" key="10">
    <source>
        <dbReference type="EMBL" id="EFA12888.1"/>
    </source>
</evidence>
<dbReference type="InterPro" id="IPR010475">
    <property type="entry name" value="AKH/RPCH_hormone"/>
</dbReference>
<dbReference type="GO" id="GO:0007218">
    <property type="term" value="P:neuropeptide signaling pathway"/>
    <property type="evidence" value="ECO:0007669"/>
    <property type="project" value="UniProtKB-KW"/>
</dbReference>
<gene>
    <name evidence="10" type="primary">AUGUSTUS-3.0.2_30101</name>
    <name evidence="10" type="ORF">TcasGA2_TC030101</name>
</gene>
<evidence type="ECO:0000256" key="2">
    <source>
        <dbReference type="ARBA" id="ARBA00006145"/>
    </source>
</evidence>
<accession>D7EJV4</accession>
<evidence type="ECO:0000256" key="1">
    <source>
        <dbReference type="ARBA" id="ARBA00004613"/>
    </source>
</evidence>
<keyword evidence="6" id="KW-0027">Amidation</keyword>
<keyword evidence="3" id="KW-0964">Secreted</keyword>
<keyword evidence="8" id="KW-0527">Neuropeptide</keyword>
<dbReference type="PhylomeDB" id="D7EJV4"/>
<comment type="similarity">
    <text evidence="2">Belongs to the AKH/HRTH/RPCH family.</text>
</comment>
<keyword evidence="4" id="KW-0372">Hormone</keyword>
<reference evidence="10 11" key="1">
    <citation type="journal article" date="2008" name="Nature">
        <title>The genome of the model beetle and pest Tribolium castaneum.</title>
        <authorList>
            <consortium name="Tribolium Genome Sequencing Consortium"/>
            <person name="Richards S."/>
            <person name="Gibbs R.A."/>
            <person name="Weinstock G.M."/>
            <person name="Brown S.J."/>
            <person name="Denell R."/>
            <person name="Beeman R.W."/>
            <person name="Gibbs R."/>
            <person name="Beeman R.W."/>
            <person name="Brown S.J."/>
            <person name="Bucher G."/>
            <person name="Friedrich M."/>
            <person name="Grimmelikhuijzen C.J."/>
            <person name="Klingler M."/>
            <person name="Lorenzen M."/>
            <person name="Richards S."/>
            <person name="Roth S."/>
            <person name="Schroder R."/>
            <person name="Tautz D."/>
            <person name="Zdobnov E.M."/>
            <person name="Muzny D."/>
            <person name="Gibbs R.A."/>
            <person name="Weinstock G.M."/>
            <person name="Attaway T."/>
            <person name="Bell S."/>
            <person name="Buhay C.J."/>
            <person name="Chandrabose M.N."/>
            <person name="Chavez D."/>
            <person name="Clerk-Blankenburg K.P."/>
            <person name="Cree A."/>
            <person name="Dao M."/>
            <person name="Davis C."/>
            <person name="Chacko J."/>
            <person name="Dinh H."/>
            <person name="Dugan-Rocha S."/>
            <person name="Fowler G."/>
            <person name="Garner T.T."/>
            <person name="Garnes J."/>
            <person name="Gnirke A."/>
            <person name="Hawes A."/>
            <person name="Hernandez J."/>
            <person name="Hines S."/>
            <person name="Holder M."/>
            <person name="Hume J."/>
            <person name="Jhangiani S.N."/>
            <person name="Joshi V."/>
            <person name="Khan Z.M."/>
            <person name="Jackson L."/>
            <person name="Kovar C."/>
            <person name="Kowis A."/>
            <person name="Lee S."/>
            <person name="Lewis L.R."/>
            <person name="Margolis J."/>
            <person name="Morgan M."/>
            <person name="Nazareth L.V."/>
            <person name="Nguyen N."/>
            <person name="Okwuonu G."/>
            <person name="Parker D."/>
            <person name="Richards S."/>
            <person name="Ruiz S.J."/>
            <person name="Santibanez J."/>
            <person name="Savard J."/>
            <person name="Scherer S.E."/>
            <person name="Schneider B."/>
            <person name="Sodergren E."/>
            <person name="Tautz D."/>
            <person name="Vattahil S."/>
            <person name="Villasana D."/>
            <person name="White C.S."/>
            <person name="Wright R."/>
            <person name="Park Y."/>
            <person name="Beeman R.W."/>
            <person name="Lord J."/>
            <person name="Oppert B."/>
            <person name="Lorenzen M."/>
            <person name="Brown S."/>
            <person name="Wang L."/>
            <person name="Savard J."/>
            <person name="Tautz D."/>
            <person name="Richards S."/>
            <person name="Weinstock G."/>
            <person name="Gibbs R.A."/>
            <person name="Liu Y."/>
            <person name="Worley K."/>
            <person name="Weinstock G."/>
            <person name="Elsik C.G."/>
            <person name="Reese J.T."/>
            <person name="Elhaik E."/>
            <person name="Landan G."/>
            <person name="Graur D."/>
            <person name="Arensburger P."/>
            <person name="Atkinson P."/>
            <person name="Beeman R.W."/>
            <person name="Beidler J."/>
            <person name="Brown S.J."/>
            <person name="Demuth J.P."/>
            <person name="Drury D.W."/>
            <person name="Du Y.Z."/>
            <person name="Fujiwara H."/>
            <person name="Lorenzen M."/>
            <person name="Maselli V."/>
            <person name="Osanai M."/>
            <person name="Park Y."/>
            <person name="Robertson H.M."/>
            <person name="Tu Z."/>
            <person name="Wang J.J."/>
            <person name="Wang S."/>
            <person name="Richards S."/>
            <person name="Song H."/>
            <person name="Zhang L."/>
            <person name="Sodergren E."/>
            <person name="Werner D."/>
            <person name="Stanke M."/>
            <person name="Morgenstern B."/>
            <person name="Solovyev V."/>
            <person name="Kosarev P."/>
            <person name="Brown G."/>
            <person name="Chen H.C."/>
            <person name="Ermolaeva O."/>
            <person name="Hlavina W."/>
            <person name="Kapustin Y."/>
            <person name="Kiryutin B."/>
            <person name="Kitts P."/>
            <person name="Maglott D."/>
            <person name="Pruitt K."/>
            <person name="Sapojnikov V."/>
            <person name="Souvorov A."/>
            <person name="Mackey A.J."/>
            <person name="Waterhouse R.M."/>
            <person name="Wyder S."/>
            <person name="Zdobnov E.M."/>
            <person name="Zdobnov E.M."/>
            <person name="Wyder S."/>
            <person name="Kriventseva E.V."/>
            <person name="Kadowaki T."/>
            <person name="Bork P."/>
            <person name="Aranda M."/>
            <person name="Bao R."/>
            <person name="Beermann A."/>
            <person name="Berns N."/>
            <person name="Bolognesi R."/>
            <person name="Bonneton F."/>
            <person name="Bopp D."/>
            <person name="Brown S.J."/>
            <person name="Bucher G."/>
            <person name="Butts T."/>
            <person name="Chaumot A."/>
            <person name="Denell R.E."/>
            <person name="Ferrier D.E."/>
            <person name="Friedrich M."/>
            <person name="Gordon C.M."/>
            <person name="Jindra M."/>
            <person name="Klingler M."/>
            <person name="Lan Q."/>
            <person name="Lattorff H.M."/>
            <person name="Laudet V."/>
            <person name="von Levetsow C."/>
            <person name="Liu Z."/>
            <person name="Lutz R."/>
            <person name="Lynch J.A."/>
            <person name="da Fonseca R.N."/>
            <person name="Posnien N."/>
            <person name="Reuter R."/>
            <person name="Roth S."/>
            <person name="Savard J."/>
            <person name="Schinko J.B."/>
            <person name="Schmitt C."/>
            <person name="Schoppmeier M."/>
            <person name="Schroder R."/>
            <person name="Shippy T.D."/>
            <person name="Simonnet F."/>
            <person name="Marques-Souza H."/>
            <person name="Tautz D."/>
            <person name="Tomoyasu Y."/>
            <person name="Trauner J."/>
            <person name="Van der Zee M."/>
            <person name="Vervoort M."/>
            <person name="Wittkopp N."/>
            <person name="Wimmer E.A."/>
            <person name="Yang X."/>
            <person name="Jones A.K."/>
            <person name="Sattelle D.B."/>
            <person name="Ebert P.R."/>
            <person name="Nelson D."/>
            <person name="Scott J.G."/>
            <person name="Beeman R.W."/>
            <person name="Muthukrishnan S."/>
            <person name="Kramer K.J."/>
            <person name="Arakane Y."/>
            <person name="Beeman R.W."/>
            <person name="Zhu Q."/>
            <person name="Hogenkamp D."/>
            <person name="Dixit R."/>
            <person name="Oppert B."/>
            <person name="Jiang H."/>
            <person name="Zou Z."/>
            <person name="Marshall J."/>
            <person name="Elpidina E."/>
            <person name="Vinokurov K."/>
            <person name="Oppert C."/>
            <person name="Zou Z."/>
            <person name="Evans J."/>
            <person name="Lu Z."/>
            <person name="Zhao P."/>
            <person name="Sumathipala N."/>
            <person name="Altincicek B."/>
            <person name="Vilcinskas A."/>
            <person name="Williams M."/>
            <person name="Hultmark D."/>
            <person name="Hetru C."/>
            <person name="Jiang H."/>
            <person name="Grimmelikhuijzen C.J."/>
            <person name="Hauser F."/>
            <person name="Cazzamali G."/>
            <person name="Williamson M."/>
            <person name="Park Y."/>
            <person name="Li B."/>
            <person name="Tanaka Y."/>
            <person name="Predel R."/>
            <person name="Neupert S."/>
            <person name="Schachtner J."/>
            <person name="Verleyen P."/>
            <person name="Raible F."/>
            <person name="Bork P."/>
            <person name="Friedrich M."/>
            <person name="Walden K.K."/>
            <person name="Robertson H.M."/>
            <person name="Angeli S."/>
            <person name="Foret S."/>
            <person name="Bucher G."/>
            <person name="Schuetz S."/>
            <person name="Maleszka R."/>
            <person name="Wimmer E.A."/>
            <person name="Beeman R.W."/>
            <person name="Lorenzen M."/>
            <person name="Tomoyasu Y."/>
            <person name="Miller S.C."/>
            <person name="Grossmann D."/>
            <person name="Bucher G."/>
        </authorList>
    </citation>
    <scope>NUCLEOTIDE SEQUENCE [LARGE SCALE GENOMIC DNA]</scope>
    <source>
        <strain evidence="10 11">Georgia GA2</strain>
    </source>
</reference>
<evidence type="ECO:0000256" key="3">
    <source>
        <dbReference type="ARBA" id="ARBA00022525"/>
    </source>
</evidence>
<dbReference type="Pfam" id="PF06377">
    <property type="entry name" value="Adipokin_hormo"/>
    <property type="match status" value="1"/>
</dbReference>
<evidence type="ECO:0000313" key="11">
    <source>
        <dbReference type="Proteomes" id="UP000007266"/>
    </source>
</evidence>
<dbReference type="GO" id="GO:0005576">
    <property type="term" value="C:extracellular region"/>
    <property type="evidence" value="ECO:0007669"/>
    <property type="project" value="UniProtKB-SubCell"/>
</dbReference>
<dbReference type="InterPro" id="IPR002047">
    <property type="entry name" value="Adipokinetic_hormone_CS"/>
</dbReference>
<evidence type="ECO:0000256" key="7">
    <source>
        <dbReference type="ARBA" id="ARBA00023283"/>
    </source>
</evidence>
<evidence type="ECO:0000256" key="4">
    <source>
        <dbReference type="ARBA" id="ARBA00022702"/>
    </source>
</evidence>
<dbReference type="Proteomes" id="UP000007266">
    <property type="component" value="Unassembled WGS sequence"/>
</dbReference>
<keyword evidence="5 9" id="KW-0732">Signal</keyword>
<dbReference type="PROSITE" id="PS00256">
    <property type="entry name" value="AKH"/>
    <property type="match status" value="1"/>
</dbReference>
<evidence type="ECO:0000256" key="8">
    <source>
        <dbReference type="ARBA" id="ARBA00023320"/>
    </source>
</evidence>
<dbReference type="HOGENOM" id="CLU_2500845_0_0_1"/>
<evidence type="ECO:0000256" key="6">
    <source>
        <dbReference type="ARBA" id="ARBA00022815"/>
    </source>
</evidence>